<dbReference type="Gene3D" id="3.30.920.30">
    <property type="entry name" value="Hypothetical protein"/>
    <property type="match status" value="1"/>
</dbReference>
<protein>
    <recommendedName>
        <fullName evidence="3">Type II toxin-antitoxin system HicA family toxin</fullName>
    </recommendedName>
</protein>
<keyword evidence="2" id="KW-1185">Reference proteome</keyword>
<sequence>MVKRKELLDRMARLALEFGFEFSKSPDVHGGSHDKWYVGGEAVIVPRHNEINELTAKRILRVWEALLDETARREEGHGQ</sequence>
<dbReference type="AlphaFoldDB" id="A0A919R7F1"/>
<accession>A0A919R7F1</accession>
<name>A0A919R7F1_9ACTN</name>
<dbReference type="RefSeq" id="WP_203987072.1">
    <property type="nucleotide sequence ID" value="NZ_BOOU01000051.1"/>
</dbReference>
<proteinExistence type="predicted"/>
<evidence type="ECO:0008006" key="3">
    <source>
        <dbReference type="Google" id="ProtNLM"/>
    </source>
</evidence>
<dbReference type="SUPFAM" id="SSF54786">
    <property type="entry name" value="YcfA/nrd intein domain"/>
    <property type="match status" value="1"/>
</dbReference>
<dbReference type="InterPro" id="IPR038570">
    <property type="entry name" value="HicA_sf"/>
</dbReference>
<comment type="caution">
    <text evidence="1">The sequence shown here is derived from an EMBL/GenBank/DDBJ whole genome shotgun (WGS) entry which is preliminary data.</text>
</comment>
<gene>
    <name evidence="1" type="ORF">Sru01_36020</name>
</gene>
<dbReference type="Proteomes" id="UP000655287">
    <property type="component" value="Unassembled WGS sequence"/>
</dbReference>
<evidence type="ECO:0000313" key="2">
    <source>
        <dbReference type="Proteomes" id="UP000655287"/>
    </source>
</evidence>
<evidence type="ECO:0000313" key="1">
    <source>
        <dbReference type="EMBL" id="GII78620.1"/>
    </source>
</evidence>
<organism evidence="1 2">
    <name type="scientific">Sphaerisporangium rufum</name>
    <dbReference type="NCBI Taxonomy" id="1381558"/>
    <lineage>
        <taxon>Bacteria</taxon>
        <taxon>Bacillati</taxon>
        <taxon>Actinomycetota</taxon>
        <taxon>Actinomycetes</taxon>
        <taxon>Streptosporangiales</taxon>
        <taxon>Streptosporangiaceae</taxon>
        <taxon>Sphaerisporangium</taxon>
    </lineage>
</organism>
<dbReference type="EMBL" id="BOOU01000051">
    <property type="protein sequence ID" value="GII78620.1"/>
    <property type="molecule type" value="Genomic_DNA"/>
</dbReference>
<reference evidence="1" key="1">
    <citation type="submission" date="2021-01" db="EMBL/GenBank/DDBJ databases">
        <title>Whole genome shotgun sequence of Sphaerisporangium rufum NBRC 109079.</title>
        <authorList>
            <person name="Komaki H."/>
            <person name="Tamura T."/>
        </authorList>
    </citation>
    <scope>NUCLEOTIDE SEQUENCE</scope>
    <source>
        <strain evidence="1">NBRC 109079</strain>
    </source>
</reference>